<comment type="caution">
    <text evidence="2">The sequence shown here is derived from an EMBL/GenBank/DDBJ whole genome shotgun (WGS) entry which is preliminary data.</text>
</comment>
<reference evidence="2 3" key="2">
    <citation type="submission" date="2016-08" db="EMBL/GenBank/DDBJ databases">
        <title>Pervasive Adenine N6-methylation of Active Genes in Fungi.</title>
        <authorList>
            <consortium name="DOE Joint Genome Institute"/>
            <person name="Mondo S.J."/>
            <person name="Dannebaum R.O."/>
            <person name="Kuo R.C."/>
            <person name="Labutti K."/>
            <person name="Haridas S."/>
            <person name="Kuo A."/>
            <person name="Salamov A."/>
            <person name="Ahrendt S.R."/>
            <person name="Lipzen A."/>
            <person name="Sullivan W."/>
            <person name="Andreopoulos W.B."/>
            <person name="Clum A."/>
            <person name="Lindquist E."/>
            <person name="Daum C."/>
            <person name="Ramamoorthy G.K."/>
            <person name="Gryganskyi A."/>
            <person name="Culley D."/>
            <person name="Magnuson J.K."/>
            <person name="James T.Y."/>
            <person name="O'Malley M.A."/>
            <person name="Stajich J.E."/>
            <person name="Spatafora J.W."/>
            <person name="Visel A."/>
            <person name="Grigoriev I.V."/>
        </authorList>
    </citation>
    <scope>NUCLEOTIDE SEQUENCE [LARGE SCALE GENOMIC DNA]</scope>
    <source>
        <strain evidence="2 3">S4</strain>
    </source>
</reference>
<dbReference type="Proteomes" id="UP000193944">
    <property type="component" value="Unassembled WGS sequence"/>
</dbReference>
<feature type="compositionally biased region" description="Basic and acidic residues" evidence="1">
    <location>
        <begin position="241"/>
        <end position="256"/>
    </location>
</feature>
<dbReference type="EMBL" id="MCFG01000352">
    <property type="protein sequence ID" value="ORX75506.1"/>
    <property type="molecule type" value="Genomic_DNA"/>
</dbReference>
<dbReference type="OrthoDB" id="47732at2759"/>
<evidence type="ECO:0000313" key="2">
    <source>
        <dbReference type="EMBL" id="ORX75506.1"/>
    </source>
</evidence>
<reference evidence="2 3" key="1">
    <citation type="submission" date="2016-08" db="EMBL/GenBank/DDBJ databases">
        <title>A Parts List for Fungal Cellulosomes Revealed by Comparative Genomics.</title>
        <authorList>
            <consortium name="DOE Joint Genome Institute"/>
            <person name="Haitjema C.H."/>
            <person name="Gilmore S.P."/>
            <person name="Henske J.K."/>
            <person name="Solomon K.V."/>
            <person name="De Groot R."/>
            <person name="Kuo A."/>
            <person name="Mondo S.J."/>
            <person name="Salamov A.A."/>
            <person name="Labutti K."/>
            <person name="Zhao Z."/>
            <person name="Chiniquy J."/>
            <person name="Barry K."/>
            <person name="Brewer H.M."/>
            <person name="Purvine S.O."/>
            <person name="Wright A.T."/>
            <person name="Boxma B."/>
            <person name="Van Alen T."/>
            <person name="Hackstein J.H."/>
            <person name="Baker S.E."/>
            <person name="Grigoriev I.V."/>
            <person name="O'Malley M.A."/>
        </authorList>
    </citation>
    <scope>NUCLEOTIDE SEQUENCE [LARGE SCALE GENOMIC DNA]</scope>
    <source>
        <strain evidence="2 3">S4</strain>
    </source>
</reference>
<feature type="compositionally biased region" description="Basic residues" evidence="1">
    <location>
        <begin position="423"/>
        <end position="432"/>
    </location>
</feature>
<dbReference type="GO" id="GO:0006364">
    <property type="term" value="P:rRNA processing"/>
    <property type="evidence" value="ECO:0007669"/>
    <property type="project" value="InterPro"/>
</dbReference>
<feature type="compositionally biased region" description="Acidic residues" evidence="1">
    <location>
        <begin position="257"/>
        <end position="419"/>
    </location>
</feature>
<dbReference type="AlphaFoldDB" id="A0A1Y1WQF7"/>
<feature type="compositionally biased region" description="Basic and acidic residues" evidence="1">
    <location>
        <begin position="27"/>
        <end position="36"/>
    </location>
</feature>
<feature type="region of interest" description="Disordered" evidence="1">
    <location>
        <begin position="214"/>
        <end position="446"/>
    </location>
</feature>
<evidence type="ECO:0000313" key="3">
    <source>
        <dbReference type="Proteomes" id="UP000193944"/>
    </source>
</evidence>
<dbReference type="InterPro" id="IPR019310">
    <property type="entry name" value="Efg1"/>
</dbReference>
<dbReference type="Pfam" id="PF10153">
    <property type="entry name" value="Efg1"/>
    <property type="match status" value="1"/>
</dbReference>
<accession>A0A1Y1WQF7</accession>
<name>A0A1Y1WQF7_9FUNG</name>
<gene>
    <name evidence="2" type="ORF">BCR32DRAFT_271862</name>
</gene>
<keyword evidence="3" id="KW-1185">Reference proteome</keyword>
<dbReference type="STRING" id="1754192.A0A1Y1WQF7"/>
<feature type="compositionally biased region" description="Basic and acidic residues" evidence="1">
    <location>
        <begin position="218"/>
        <end position="229"/>
    </location>
</feature>
<feature type="region of interest" description="Disordered" evidence="1">
    <location>
        <begin position="1"/>
        <end position="36"/>
    </location>
</feature>
<proteinExistence type="predicted"/>
<evidence type="ECO:0000256" key="1">
    <source>
        <dbReference type="SAM" id="MobiDB-lite"/>
    </source>
</evidence>
<protein>
    <submittedName>
        <fullName evidence="2">Uncharacterized protein</fullName>
    </submittedName>
</protein>
<organism evidence="2 3">
    <name type="scientific">Anaeromyces robustus</name>
    <dbReference type="NCBI Taxonomy" id="1754192"/>
    <lineage>
        <taxon>Eukaryota</taxon>
        <taxon>Fungi</taxon>
        <taxon>Fungi incertae sedis</taxon>
        <taxon>Chytridiomycota</taxon>
        <taxon>Chytridiomycota incertae sedis</taxon>
        <taxon>Neocallimastigomycetes</taxon>
        <taxon>Neocallimastigales</taxon>
        <taxon>Neocallimastigaceae</taxon>
        <taxon>Anaeromyces</taxon>
    </lineage>
</organism>
<sequence length="446" mass="53435">MSNLETKVNNKKNFNNRNFKRPRRQKHVPEELSRDSLRKKIRDTKRLLRKDTLDANVRQELERSLKAYEIEFENKSKITAKINVEEKYAEKYKFVKFLEFKKANKIWTKTKNQLENLDANADPKKRESLEKQLQKYILDLNYIEHFPKDQKYISLYPKTKITNENIIKKRNDIRSSIQKAVKSGELLDVTIPRNRKMARKSLIKGVNATLEHNNIKTSKKDKSENKDVEDTTMNDDFFNNEETKDSEELQEKNNESEEKDNDNEGSEEDEDNNDDDNEEEEEEEEENDDDDDEKEEDDEDEDDNNEEEDNDDEEEKEEDDDDEDDDDNEEEDDDEEEEDDDNEEEDDDEEEEDDDNEEEDEEEEEEDDDDDDDEDDDNEEEEDEDDDEDDDDNEEEEDDDDEDEEEDDDNEEEEEEEEEVKNKQQKSKKRSLTNKPIPANKKQKKN</sequence>